<protein>
    <submittedName>
        <fullName evidence="2">RagB/SusD family nutrient uptake outer membrane protein</fullName>
    </submittedName>
</protein>
<dbReference type="RefSeq" id="WP_192933796.1">
    <property type="nucleotide sequence ID" value="NZ_WKMO01000090.1"/>
</dbReference>
<dbReference type="Pfam" id="PF14322">
    <property type="entry name" value="SusD-like_3"/>
    <property type="match status" value="1"/>
</dbReference>
<feature type="domain" description="SusD-like N-terminal" evidence="1">
    <location>
        <begin position="28"/>
        <end position="119"/>
    </location>
</feature>
<evidence type="ECO:0000259" key="1">
    <source>
        <dbReference type="Pfam" id="PF14322"/>
    </source>
</evidence>
<sequence length="120" mass="13412">MKKKINHILPALVLTASLGLTTVSCNGFLDEMPDNRTELNTDQKIAKLLVSAYADVSPNELFELYSDNSDDSGPTYGYYKLSEQECYHWQDTKEEYQDTPNSLWGGYYSAIAAANMALNA</sequence>
<dbReference type="AlphaFoldDB" id="A0A9Q4QY56"/>
<gene>
    <name evidence="2" type="ORF">GKD70_23790</name>
</gene>
<dbReference type="SUPFAM" id="SSF48452">
    <property type="entry name" value="TPR-like"/>
    <property type="match status" value="1"/>
</dbReference>
<evidence type="ECO:0000313" key="2">
    <source>
        <dbReference type="EMBL" id="MSB76270.1"/>
    </source>
</evidence>
<feature type="non-terminal residue" evidence="2">
    <location>
        <position position="120"/>
    </location>
</feature>
<comment type="caution">
    <text evidence="2">The sequence shown here is derived from an EMBL/GenBank/DDBJ whole genome shotgun (WGS) entry which is preliminary data.</text>
</comment>
<organism evidence="2 3">
    <name type="scientific">Parabacteroides distasonis</name>
    <dbReference type="NCBI Taxonomy" id="823"/>
    <lineage>
        <taxon>Bacteria</taxon>
        <taxon>Pseudomonadati</taxon>
        <taxon>Bacteroidota</taxon>
        <taxon>Bacteroidia</taxon>
        <taxon>Bacteroidales</taxon>
        <taxon>Tannerellaceae</taxon>
        <taxon>Parabacteroides</taxon>
    </lineage>
</organism>
<dbReference type="PROSITE" id="PS51257">
    <property type="entry name" value="PROKAR_LIPOPROTEIN"/>
    <property type="match status" value="1"/>
</dbReference>
<dbReference type="EMBL" id="WKMO01000090">
    <property type="protein sequence ID" value="MSB76270.1"/>
    <property type="molecule type" value="Genomic_DNA"/>
</dbReference>
<dbReference type="Proteomes" id="UP000441609">
    <property type="component" value="Unassembled WGS sequence"/>
</dbReference>
<proteinExistence type="predicted"/>
<evidence type="ECO:0000313" key="3">
    <source>
        <dbReference type="Proteomes" id="UP000441609"/>
    </source>
</evidence>
<accession>A0A9Q4QY56</accession>
<dbReference type="InterPro" id="IPR011990">
    <property type="entry name" value="TPR-like_helical_dom_sf"/>
</dbReference>
<reference evidence="2 3" key="1">
    <citation type="journal article" date="2019" name="Nat. Med.">
        <title>A library of human gut bacterial isolates paired with longitudinal multiomics data enables mechanistic microbiome research.</title>
        <authorList>
            <person name="Poyet M."/>
            <person name="Groussin M."/>
            <person name="Gibbons S.M."/>
            <person name="Avila-Pacheco J."/>
            <person name="Jiang X."/>
            <person name="Kearney S.M."/>
            <person name="Perrotta A.R."/>
            <person name="Berdy B."/>
            <person name="Zhao S."/>
            <person name="Lieberman T.D."/>
            <person name="Swanson P.K."/>
            <person name="Smith M."/>
            <person name="Roesemann S."/>
            <person name="Alexander J.E."/>
            <person name="Rich S.A."/>
            <person name="Livny J."/>
            <person name="Vlamakis H."/>
            <person name="Clish C."/>
            <person name="Bullock K."/>
            <person name="Deik A."/>
            <person name="Scott J."/>
            <person name="Pierce K.A."/>
            <person name="Xavier R.J."/>
            <person name="Alm E.J."/>
        </authorList>
    </citation>
    <scope>NUCLEOTIDE SEQUENCE [LARGE SCALE GENOMIC DNA]</scope>
    <source>
        <strain evidence="2 3">BIOML-A20</strain>
    </source>
</reference>
<dbReference type="InterPro" id="IPR033985">
    <property type="entry name" value="SusD-like_N"/>
</dbReference>
<name>A0A9Q4QY56_PARDI</name>